<dbReference type="EMBL" id="FOYS01000003">
    <property type="protein sequence ID" value="SFR53334.1"/>
    <property type="molecule type" value="Genomic_DNA"/>
</dbReference>
<proteinExistence type="predicted"/>
<protein>
    <submittedName>
        <fullName evidence="2">Uncharacterized protein</fullName>
    </submittedName>
</protein>
<reference evidence="3" key="1">
    <citation type="submission" date="2016-10" db="EMBL/GenBank/DDBJ databases">
        <authorList>
            <person name="Varghese N."/>
            <person name="Submissions S."/>
        </authorList>
    </citation>
    <scope>NUCLEOTIDE SEQUENCE [LARGE SCALE GENOMIC DNA]</scope>
    <source>
        <strain evidence="3">CGMCC 1.8711</strain>
    </source>
</reference>
<keyword evidence="1" id="KW-0472">Membrane</keyword>
<dbReference type="OrthoDB" id="302693at2157"/>
<evidence type="ECO:0000313" key="3">
    <source>
        <dbReference type="Proteomes" id="UP000243250"/>
    </source>
</evidence>
<dbReference type="AlphaFoldDB" id="A0A1I6HG52"/>
<organism evidence="2 3">
    <name type="scientific">Halogeometricum limi</name>
    <dbReference type="NCBI Taxonomy" id="555875"/>
    <lineage>
        <taxon>Archaea</taxon>
        <taxon>Methanobacteriati</taxon>
        <taxon>Methanobacteriota</taxon>
        <taxon>Stenosarchaea group</taxon>
        <taxon>Halobacteria</taxon>
        <taxon>Halobacteriales</taxon>
        <taxon>Haloferacaceae</taxon>
        <taxon>Halogeometricum</taxon>
    </lineage>
</organism>
<feature type="transmembrane region" description="Helical" evidence="1">
    <location>
        <begin position="143"/>
        <end position="164"/>
    </location>
</feature>
<name>A0A1I6HG52_9EURY</name>
<dbReference type="RefSeq" id="WP_089880586.1">
    <property type="nucleotide sequence ID" value="NZ_FOYS01000003.1"/>
</dbReference>
<evidence type="ECO:0000256" key="1">
    <source>
        <dbReference type="SAM" id="Phobius"/>
    </source>
</evidence>
<evidence type="ECO:0000313" key="2">
    <source>
        <dbReference type="EMBL" id="SFR53334.1"/>
    </source>
</evidence>
<keyword evidence="1" id="KW-1133">Transmembrane helix</keyword>
<keyword evidence="1" id="KW-0812">Transmembrane</keyword>
<feature type="transmembrane region" description="Helical" evidence="1">
    <location>
        <begin position="48"/>
        <end position="66"/>
    </location>
</feature>
<dbReference type="Proteomes" id="UP000243250">
    <property type="component" value="Unassembled WGS sequence"/>
</dbReference>
<keyword evidence="3" id="KW-1185">Reference proteome</keyword>
<dbReference type="STRING" id="555875.SAMN04488124_2194"/>
<feature type="transmembrane region" description="Helical" evidence="1">
    <location>
        <begin position="106"/>
        <end position="123"/>
    </location>
</feature>
<gene>
    <name evidence="2" type="ORF">SAMN04488124_2194</name>
</gene>
<sequence length="244" mass="27743">MPEALVKGETHLSKKDKQALLDLDLSEYDAVFREGHDKNYFQRDIDSLYALFAIGHVVYGATYSRLYRSSNEFKQQAKRQGLPVHDRIDAAVYETYEMVPRWQRSGLFLISPLFAGLMLGLVAQPTEWVLSRVAPGLLRELAFAGVILTLLCFGFVWALAYFLLIEGRAMYDRDAAMARELVQITEANGYHSVLISCGGNHRPGIASYLRDEGWEVTEESTDSLLGRVLNFLSIKGFHRKWTER</sequence>
<accession>A0A1I6HG52</accession>